<dbReference type="NCBIfam" id="NF033788">
    <property type="entry name" value="HTH_metalloreg"/>
    <property type="match status" value="1"/>
</dbReference>
<dbReference type="PROSITE" id="PS50987">
    <property type="entry name" value="HTH_ARSR_2"/>
    <property type="match status" value="1"/>
</dbReference>
<dbReference type="PANTHER" id="PTHR33154">
    <property type="entry name" value="TRANSCRIPTIONAL REGULATOR, ARSR FAMILY"/>
    <property type="match status" value="1"/>
</dbReference>
<reference evidence="5 6" key="1">
    <citation type="submission" date="2018-05" db="EMBL/GenBank/DDBJ databases">
        <title>Coraliomargarita sinensis sp. nov., isolated from a marine solar saltern.</title>
        <authorList>
            <person name="Zhou L.Y."/>
        </authorList>
    </citation>
    <scope>NUCLEOTIDE SEQUENCE [LARGE SCALE GENOMIC DNA]</scope>
    <source>
        <strain evidence="5 6">WN38</strain>
    </source>
</reference>
<comment type="caution">
    <text evidence="5">The sequence shown here is derived from an EMBL/GenBank/DDBJ whole genome shotgun (WGS) entry which is preliminary data.</text>
</comment>
<dbReference type="SUPFAM" id="SSF46785">
    <property type="entry name" value="Winged helix' DNA-binding domain"/>
    <property type="match status" value="1"/>
</dbReference>
<evidence type="ECO:0000313" key="5">
    <source>
        <dbReference type="EMBL" id="PXA05479.1"/>
    </source>
</evidence>
<dbReference type="FunCoup" id="A0A317ZNQ2">
    <property type="interactions" value="100"/>
</dbReference>
<dbReference type="GO" id="GO:0003700">
    <property type="term" value="F:DNA-binding transcription factor activity"/>
    <property type="evidence" value="ECO:0007669"/>
    <property type="project" value="InterPro"/>
</dbReference>
<dbReference type="Proteomes" id="UP000247099">
    <property type="component" value="Unassembled WGS sequence"/>
</dbReference>
<sequence>MSMAPAETNLDLDTLARQLWAIGDPTRLEILRILPTEPTCENACNVSKIAEQIGLSQPTTSHHLRILRQAGIVTNRKMCRDMIYWIDLEASSAVSESLRNVLGGNVWD</sequence>
<dbReference type="InParanoid" id="A0A317ZNQ2"/>
<dbReference type="SMART" id="SM00418">
    <property type="entry name" value="HTH_ARSR"/>
    <property type="match status" value="1"/>
</dbReference>
<dbReference type="EMBL" id="QHJQ01000001">
    <property type="protein sequence ID" value="PXA05479.1"/>
    <property type="molecule type" value="Genomic_DNA"/>
</dbReference>
<evidence type="ECO:0000256" key="3">
    <source>
        <dbReference type="ARBA" id="ARBA00023163"/>
    </source>
</evidence>
<dbReference type="InterPro" id="IPR051081">
    <property type="entry name" value="HTH_MetalResp_TranReg"/>
</dbReference>
<dbReference type="InterPro" id="IPR036388">
    <property type="entry name" value="WH-like_DNA-bd_sf"/>
</dbReference>
<name>A0A317ZNQ2_9BACT</name>
<evidence type="ECO:0000259" key="4">
    <source>
        <dbReference type="PROSITE" id="PS50987"/>
    </source>
</evidence>
<evidence type="ECO:0000256" key="2">
    <source>
        <dbReference type="ARBA" id="ARBA00023125"/>
    </source>
</evidence>
<dbReference type="PANTHER" id="PTHR33154:SF33">
    <property type="entry name" value="TRANSCRIPTIONAL REPRESSOR SDPR"/>
    <property type="match status" value="1"/>
</dbReference>
<protein>
    <submittedName>
        <fullName evidence="5">Transcriptional regulator</fullName>
    </submittedName>
</protein>
<organism evidence="5 6">
    <name type="scientific">Coraliomargarita sinensis</name>
    <dbReference type="NCBI Taxonomy" id="2174842"/>
    <lineage>
        <taxon>Bacteria</taxon>
        <taxon>Pseudomonadati</taxon>
        <taxon>Verrucomicrobiota</taxon>
        <taxon>Opitutia</taxon>
        <taxon>Puniceicoccales</taxon>
        <taxon>Coraliomargaritaceae</taxon>
        <taxon>Coraliomargarita</taxon>
    </lineage>
</organism>
<feature type="domain" description="HTH arsR-type" evidence="4">
    <location>
        <begin position="7"/>
        <end position="105"/>
    </location>
</feature>
<accession>A0A317ZNQ2</accession>
<keyword evidence="3" id="KW-0804">Transcription</keyword>
<keyword evidence="1" id="KW-0805">Transcription regulation</keyword>
<evidence type="ECO:0000313" key="6">
    <source>
        <dbReference type="Proteomes" id="UP000247099"/>
    </source>
</evidence>
<dbReference type="InterPro" id="IPR011991">
    <property type="entry name" value="ArsR-like_HTH"/>
</dbReference>
<gene>
    <name evidence="5" type="ORF">DDZ13_01010</name>
</gene>
<dbReference type="Pfam" id="PF01022">
    <property type="entry name" value="HTH_5"/>
    <property type="match status" value="1"/>
</dbReference>
<proteinExistence type="predicted"/>
<dbReference type="InterPro" id="IPR001845">
    <property type="entry name" value="HTH_ArsR_DNA-bd_dom"/>
</dbReference>
<dbReference type="InterPro" id="IPR036390">
    <property type="entry name" value="WH_DNA-bd_sf"/>
</dbReference>
<dbReference type="Gene3D" id="1.10.10.10">
    <property type="entry name" value="Winged helix-like DNA-binding domain superfamily/Winged helix DNA-binding domain"/>
    <property type="match status" value="1"/>
</dbReference>
<dbReference type="AlphaFoldDB" id="A0A317ZNQ2"/>
<evidence type="ECO:0000256" key="1">
    <source>
        <dbReference type="ARBA" id="ARBA00023015"/>
    </source>
</evidence>
<dbReference type="GO" id="GO:0003677">
    <property type="term" value="F:DNA binding"/>
    <property type="evidence" value="ECO:0007669"/>
    <property type="project" value="UniProtKB-KW"/>
</dbReference>
<keyword evidence="6" id="KW-1185">Reference proteome</keyword>
<keyword evidence="2" id="KW-0238">DNA-binding</keyword>
<dbReference type="PRINTS" id="PR00778">
    <property type="entry name" value="HTHARSR"/>
</dbReference>
<dbReference type="CDD" id="cd00090">
    <property type="entry name" value="HTH_ARSR"/>
    <property type="match status" value="1"/>
</dbReference>